<reference evidence="3 4" key="1">
    <citation type="submission" date="2009-01" db="EMBL/GenBank/DDBJ databases">
        <authorList>
            <person name="Fulton L."/>
            <person name="Clifton S."/>
            <person name="Fulton B."/>
            <person name="Xu J."/>
            <person name="Minx P."/>
            <person name="Pepin K.H."/>
            <person name="Johnson M."/>
            <person name="Bhonagiri V."/>
            <person name="Nash W.E."/>
            <person name="Mardis E.R."/>
            <person name="Wilson R.K."/>
        </authorList>
    </citation>
    <scope>NUCLEOTIDE SEQUENCE [LARGE SCALE GENOMIC DNA]</scope>
    <source>
        <strain evidence="3 4">DSM 5476</strain>
    </source>
</reference>
<feature type="transmembrane region" description="Helical" evidence="2">
    <location>
        <begin position="41"/>
        <end position="63"/>
    </location>
</feature>
<feature type="coiled-coil region" evidence="1">
    <location>
        <begin position="66"/>
        <end position="93"/>
    </location>
</feature>
<keyword evidence="2" id="KW-1133">Transmembrane helix</keyword>
<keyword evidence="2" id="KW-0812">Transmembrane</keyword>
<reference evidence="3 4" key="2">
    <citation type="submission" date="2009-02" db="EMBL/GenBank/DDBJ databases">
        <title>Draft genome sequence of Clostridium methylpentosum (DSM 5476).</title>
        <authorList>
            <person name="Sudarsanam P."/>
            <person name="Ley R."/>
            <person name="Guruge J."/>
            <person name="Turnbaugh P.J."/>
            <person name="Mahowald M."/>
            <person name="Liep D."/>
            <person name="Gordon J."/>
        </authorList>
    </citation>
    <scope>NUCLEOTIDE SEQUENCE [LARGE SCALE GENOMIC DNA]</scope>
    <source>
        <strain evidence="3 4">DSM 5476</strain>
    </source>
</reference>
<protein>
    <submittedName>
        <fullName evidence="3">Uncharacterized protein</fullName>
    </submittedName>
</protein>
<organism evidence="3 4">
    <name type="scientific">[Clostridium] methylpentosum DSM 5476</name>
    <dbReference type="NCBI Taxonomy" id="537013"/>
    <lineage>
        <taxon>Bacteria</taxon>
        <taxon>Bacillati</taxon>
        <taxon>Bacillota</taxon>
        <taxon>Clostridia</taxon>
        <taxon>Eubacteriales</taxon>
        <taxon>Oscillospiraceae</taxon>
        <taxon>Oscillospiraceae incertae sedis</taxon>
    </lineage>
</organism>
<dbReference type="AlphaFoldDB" id="C0EA89"/>
<comment type="caution">
    <text evidence="3">The sequence shown here is derived from an EMBL/GenBank/DDBJ whole genome shotgun (WGS) entry which is preliminary data.</text>
</comment>
<accession>C0EA89</accession>
<keyword evidence="1" id="KW-0175">Coiled coil</keyword>
<evidence type="ECO:0000313" key="4">
    <source>
        <dbReference type="Proteomes" id="UP000003340"/>
    </source>
</evidence>
<keyword evidence="2" id="KW-0472">Membrane</keyword>
<dbReference type="EMBL" id="ACEC01000027">
    <property type="protein sequence ID" value="EEG31614.1"/>
    <property type="molecule type" value="Genomic_DNA"/>
</dbReference>
<feature type="transmembrane region" description="Helical" evidence="2">
    <location>
        <begin position="12"/>
        <end position="35"/>
    </location>
</feature>
<dbReference type="HOGENOM" id="CLU_2367897_0_0_9"/>
<dbReference type="STRING" id="537013.CLOSTMETH_00743"/>
<evidence type="ECO:0000313" key="3">
    <source>
        <dbReference type="EMBL" id="EEG31614.1"/>
    </source>
</evidence>
<name>C0EA89_9FIRM</name>
<evidence type="ECO:0000256" key="1">
    <source>
        <dbReference type="SAM" id="Coils"/>
    </source>
</evidence>
<gene>
    <name evidence="3" type="ORF">CLOSTMETH_00743</name>
</gene>
<evidence type="ECO:0000256" key="2">
    <source>
        <dbReference type="SAM" id="Phobius"/>
    </source>
</evidence>
<proteinExistence type="predicted"/>
<sequence length="95" mass="10312">MERRIDMTVGLMSNVIRVLSILLAIAGGALSVALLQGNVPLMIVLILGCLLLLVMGLALAYCIDSVSFLNNQRKSLQQRLSQIEVEFNAIKANSK</sequence>
<dbReference type="Proteomes" id="UP000003340">
    <property type="component" value="Unassembled WGS sequence"/>
</dbReference>
<keyword evidence="4" id="KW-1185">Reference proteome</keyword>